<accession>A0A501WLE5</accession>
<dbReference type="RefSeq" id="WP_140455759.1">
    <property type="nucleotide sequence ID" value="NZ_VFRP01000027.1"/>
</dbReference>
<keyword evidence="2" id="KW-1185">Reference proteome</keyword>
<sequence>MPFNLIRDPWIPVATLSGPRTIRPDQITDSDVLFPAWPRADLNIACLELLIGLVALADPPATRENWLARRAPDPDRLRDRLAPYAEAFNLDGDGPRFLQDLEPLAGTPGAPDMLFIDSAGENAAKKNADLMVWRDRYPALDPALAAMALYTLQAHAPSGGAGNRTSMRGGGPLVTLVEPPDRSLWKLVWANVPCGTPQPLARLPWTRPTALSDKGREVHQPEGDGLAIEAFFGMPRRLRLVFENGEVTGVIQRPYGTNYGLWRHPLTPYYRMKPGDAPLPKHPRAGLFGYRNWLGVVAKTERDDLRERAGVLDEYEARVRESEARAARIIVAGWAMDNMKPLDFTLSVQPFVALPPESGLMLAGLVEAADQAALALRAALEPILAGGEARESEREAFHAATELPFRERFEELKAEAAPAEVAAHWLSDLRRHALARFDALALPGLHQREADVIQRIVAARHLLLAAFAGHGKYGGPMFTALRLERPVKKGKVA</sequence>
<organism evidence="1 2">
    <name type="scientific">Amaricoccus solimangrovi</name>
    <dbReference type="NCBI Taxonomy" id="2589815"/>
    <lineage>
        <taxon>Bacteria</taxon>
        <taxon>Pseudomonadati</taxon>
        <taxon>Pseudomonadota</taxon>
        <taxon>Alphaproteobacteria</taxon>
        <taxon>Rhodobacterales</taxon>
        <taxon>Paracoccaceae</taxon>
        <taxon>Amaricoccus</taxon>
    </lineage>
</organism>
<dbReference type="EMBL" id="VFRP01000027">
    <property type="protein sequence ID" value="TPE47871.1"/>
    <property type="molecule type" value="Genomic_DNA"/>
</dbReference>
<dbReference type="AlphaFoldDB" id="A0A501WLE5"/>
<dbReference type="OrthoDB" id="5392377at2"/>
<evidence type="ECO:0000313" key="2">
    <source>
        <dbReference type="Proteomes" id="UP000319255"/>
    </source>
</evidence>
<reference evidence="1 2" key="1">
    <citation type="submission" date="2019-06" db="EMBL/GenBank/DDBJ databases">
        <title>A novel bacterium of genus Amaricoccus, isolated from marine sediment.</title>
        <authorList>
            <person name="Huang H."/>
            <person name="Mo K."/>
            <person name="Hu Y."/>
        </authorList>
    </citation>
    <scope>NUCLEOTIDE SEQUENCE [LARGE SCALE GENOMIC DNA]</scope>
    <source>
        <strain evidence="1 2">HB172011</strain>
    </source>
</reference>
<dbReference type="Proteomes" id="UP000319255">
    <property type="component" value="Unassembled WGS sequence"/>
</dbReference>
<dbReference type="Pfam" id="PF09481">
    <property type="entry name" value="CRISPR_Cse1"/>
    <property type="match status" value="1"/>
</dbReference>
<comment type="caution">
    <text evidence="1">The sequence shown here is derived from an EMBL/GenBank/DDBJ whole genome shotgun (WGS) entry which is preliminary data.</text>
</comment>
<proteinExistence type="predicted"/>
<evidence type="ECO:0000313" key="1">
    <source>
        <dbReference type="EMBL" id="TPE47871.1"/>
    </source>
</evidence>
<dbReference type="CDD" id="cd09729">
    <property type="entry name" value="Cse1_I-E"/>
    <property type="match status" value="1"/>
</dbReference>
<gene>
    <name evidence="1" type="primary">casA</name>
    <name evidence="1" type="ORF">FJM51_19225</name>
</gene>
<dbReference type="InterPro" id="IPR013381">
    <property type="entry name" value="CRISPR-assoc_prot_Cse1"/>
</dbReference>
<protein>
    <submittedName>
        <fullName evidence="1">Type I-E CRISPR-associated protein Cse1/CasA</fullName>
    </submittedName>
</protein>
<name>A0A501WLE5_9RHOB</name>
<dbReference type="NCBIfam" id="TIGR02547">
    <property type="entry name" value="casA_cse1"/>
    <property type="match status" value="1"/>
</dbReference>